<accession>A0ABS2GNV5</accession>
<reference evidence="2 3" key="1">
    <citation type="journal article" date="2021" name="Sci. Rep.">
        <title>The distribution of antibiotic resistance genes in chicken gut microbiota commensals.</title>
        <authorList>
            <person name="Juricova H."/>
            <person name="Matiasovicova J."/>
            <person name="Kubasova T."/>
            <person name="Cejkova D."/>
            <person name="Rychlik I."/>
        </authorList>
    </citation>
    <scope>NUCLEOTIDE SEQUENCE [LARGE SCALE GENOMIC DNA]</scope>
    <source>
        <strain evidence="2 3">An564</strain>
    </source>
</reference>
<feature type="compositionally biased region" description="Low complexity" evidence="1">
    <location>
        <begin position="21"/>
        <end position="34"/>
    </location>
</feature>
<comment type="caution">
    <text evidence="2">The sequence shown here is derived from an EMBL/GenBank/DDBJ whole genome shotgun (WGS) entry which is preliminary data.</text>
</comment>
<dbReference type="Proteomes" id="UP000724149">
    <property type="component" value="Unassembled WGS sequence"/>
</dbReference>
<protein>
    <submittedName>
        <fullName evidence="2">Uncharacterized protein</fullName>
    </submittedName>
</protein>
<sequence length="102" mass="12131">MAHLGVLAAFPTLEQDFRNPEQGQRGLEDQQGQQEQRRDLPALRKERPELRLGRLPADRLEPLREPPLGQPPDRWLVRQELRQERQRVWSCRGYSRWLSALR</sequence>
<evidence type="ECO:0000313" key="2">
    <source>
        <dbReference type="EMBL" id="MBM6924117.1"/>
    </source>
</evidence>
<dbReference type="RefSeq" id="WP_204721832.1">
    <property type="nucleotide sequence ID" value="NZ_JACSNR010000010.1"/>
</dbReference>
<evidence type="ECO:0000256" key="1">
    <source>
        <dbReference type="SAM" id="MobiDB-lite"/>
    </source>
</evidence>
<organism evidence="2 3">
    <name type="scientific">Hydrogenoanaerobacterium saccharovorans</name>
    <dbReference type="NCBI Taxonomy" id="474960"/>
    <lineage>
        <taxon>Bacteria</taxon>
        <taxon>Bacillati</taxon>
        <taxon>Bacillota</taxon>
        <taxon>Clostridia</taxon>
        <taxon>Eubacteriales</taxon>
        <taxon>Oscillospiraceae</taxon>
        <taxon>Hydrogenoanaerobacterium</taxon>
    </lineage>
</organism>
<keyword evidence="3" id="KW-1185">Reference proteome</keyword>
<dbReference type="EMBL" id="JACSNR010000010">
    <property type="protein sequence ID" value="MBM6924117.1"/>
    <property type="molecule type" value="Genomic_DNA"/>
</dbReference>
<feature type="region of interest" description="Disordered" evidence="1">
    <location>
        <begin position="11"/>
        <end position="72"/>
    </location>
</feature>
<gene>
    <name evidence="2" type="ORF">H9X81_10520</name>
</gene>
<feature type="compositionally biased region" description="Basic and acidic residues" evidence="1">
    <location>
        <begin position="35"/>
        <end position="64"/>
    </location>
</feature>
<evidence type="ECO:0000313" key="3">
    <source>
        <dbReference type="Proteomes" id="UP000724149"/>
    </source>
</evidence>
<proteinExistence type="predicted"/>
<name>A0ABS2GNV5_9FIRM</name>